<evidence type="ECO:0000256" key="4">
    <source>
        <dbReference type="ARBA" id="ARBA00022605"/>
    </source>
</evidence>
<dbReference type="Pfam" id="PF00202">
    <property type="entry name" value="Aminotran_3"/>
    <property type="match status" value="1"/>
</dbReference>
<evidence type="ECO:0000256" key="6">
    <source>
        <dbReference type="ARBA" id="ARBA00022898"/>
    </source>
</evidence>
<evidence type="ECO:0000256" key="3">
    <source>
        <dbReference type="ARBA" id="ARBA00022576"/>
    </source>
</evidence>
<protein>
    <recommendedName>
        <fullName evidence="8">Acetylornithine aminotransferase</fullName>
        <shortName evidence="8">ACOAT</shortName>
        <ecNumber evidence="8">2.6.1.11</ecNumber>
    </recommendedName>
</protein>
<proteinExistence type="inferred from homology"/>
<dbReference type="InterPro" id="IPR005814">
    <property type="entry name" value="Aminotrans_3"/>
</dbReference>
<comment type="subunit">
    <text evidence="8">Homodimer.</text>
</comment>
<dbReference type="InterPro" id="IPR050103">
    <property type="entry name" value="Class-III_PLP-dep_AT"/>
</dbReference>
<dbReference type="PANTHER" id="PTHR11986:SF79">
    <property type="entry name" value="ACETYLORNITHINE AMINOTRANSFERASE, MITOCHONDRIAL"/>
    <property type="match status" value="1"/>
</dbReference>
<dbReference type="NCBIfam" id="NF002325">
    <property type="entry name" value="PRK01278.1"/>
    <property type="match status" value="1"/>
</dbReference>
<comment type="subcellular location">
    <subcellularLocation>
        <location evidence="8">Cytoplasm</location>
    </subcellularLocation>
</comment>
<organism evidence="9 10">
    <name type="scientific">Nitrosomonas marina</name>
    <dbReference type="NCBI Taxonomy" id="917"/>
    <lineage>
        <taxon>Bacteria</taxon>
        <taxon>Pseudomonadati</taxon>
        <taxon>Pseudomonadota</taxon>
        <taxon>Betaproteobacteria</taxon>
        <taxon>Nitrosomonadales</taxon>
        <taxon>Nitrosomonadaceae</taxon>
        <taxon>Nitrosomonas</taxon>
    </lineage>
</organism>
<dbReference type="InterPro" id="IPR015421">
    <property type="entry name" value="PyrdxlP-dep_Trfase_major"/>
</dbReference>
<reference evidence="10" key="1">
    <citation type="submission" date="2016-10" db="EMBL/GenBank/DDBJ databases">
        <authorList>
            <person name="Varghese N."/>
            <person name="Submissions S."/>
        </authorList>
    </citation>
    <scope>NUCLEOTIDE SEQUENCE [LARGE SCALE GENOMIC DNA]</scope>
    <source>
        <strain evidence="10">Nm71</strain>
    </source>
</reference>
<comment type="similarity">
    <text evidence="8">Belongs to the class-III pyridoxal-phosphate-dependent aminotransferase family. ArgD subfamily.</text>
</comment>
<feature type="binding site" evidence="8">
    <location>
        <position position="137"/>
    </location>
    <ligand>
        <name>N(2)-acetyl-L-ornithine</name>
        <dbReference type="ChEBI" id="CHEBI:57805"/>
    </ligand>
</feature>
<dbReference type="HAMAP" id="MF_01107">
    <property type="entry name" value="ArgD_aminotrans_3"/>
    <property type="match status" value="1"/>
</dbReference>
<comment type="pathway">
    <text evidence="8">Amino-acid biosynthesis; L-arginine biosynthesis; N(2)-acetyl-L-ornithine from L-glutamate: step 4/4.</text>
</comment>
<dbReference type="GO" id="GO:0030170">
    <property type="term" value="F:pyridoxal phosphate binding"/>
    <property type="evidence" value="ECO:0007669"/>
    <property type="project" value="InterPro"/>
</dbReference>
<keyword evidence="10" id="KW-1185">Reference proteome</keyword>
<evidence type="ECO:0000256" key="2">
    <source>
        <dbReference type="ARBA" id="ARBA00022571"/>
    </source>
</evidence>
<comment type="cofactor">
    <cofactor evidence="8">
        <name>pyridoxal 5'-phosphate</name>
        <dbReference type="ChEBI" id="CHEBI:597326"/>
    </cofactor>
    <text evidence="8">Binds 1 pyridoxal phosphate per subunit.</text>
</comment>
<dbReference type="InterPro" id="IPR015424">
    <property type="entry name" value="PyrdxlP-dep_Trfase"/>
</dbReference>
<feature type="binding site" evidence="8">
    <location>
        <position position="134"/>
    </location>
    <ligand>
        <name>pyridoxal 5'-phosphate</name>
        <dbReference type="ChEBI" id="CHEBI:597326"/>
    </ligand>
</feature>
<accession>A0A1I0FZ75</accession>
<sequence>MSEQNKDMSYVMNTYAQLPVTFVKGEGVWLWSDTGEKYLDALSGVAVCGLGHCHPRLAEALCKQARTLIHTSNIYFIEKQEQLAARLTSLSGMEKAFFCNSGAEANEAAIKLARLYGHNKGVSLPTIVVMERAFHGRTMATLTATGNRKVQAGFEPLLSGFVRVPYNNLEAVRQVAVNNKNVVAVLVEPFQGEGGVNIPQAHYLHELRMLCDEYGWLLMLDEVQSGIGRSGKWFAFQHSEIIPDVMTLAKGLGSGVPIGGCLARGIAANTFKPGNHASTFGGNPLACTAAIETLAVLEEDGLIDHASALGKFIHDRLESQLAGLDKVVEIRSQGLMIGIELAMPCTELVRRALEQKLLINVTSEKVVRLLPALVMKQEEAVLVVDTVCQLIKEFVVAG</sequence>
<comment type="miscellaneous">
    <text evidence="8">May also have succinyldiaminopimelate aminotransferase activity, thus carrying out the corresponding step in lysine biosynthesis.</text>
</comment>
<dbReference type="PROSITE" id="PS00600">
    <property type="entry name" value="AA_TRANSFER_CLASS_3"/>
    <property type="match status" value="1"/>
</dbReference>
<keyword evidence="6 8" id="KW-0663">Pyridoxal phosphate</keyword>
<comment type="pathway">
    <text evidence="1">Amine and polyamine biosynthesis; ectoine biosynthesis; L-ectoine from L-aspartate 4-semialdehyde: step 1/3.</text>
</comment>
<dbReference type="SUPFAM" id="SSF53383">
    <property type="entry name" value="PLP-dependent transferases"/>
    <property type="match status" value="1"/>
</dbReference>
<feature type="binding site" evidence="8">
    <location>
        <begin position="102"/>
        <end position="103"/>
    </location>
    <ligand>
        <name>pyridoxal 5'-phosphate</name>
        <dbReference type="ChEBI" id="CHEBI:597326"/>
    </ligand>
</feature>
<evidence type="ECO:0000313" key="10">
    <source>
        <dbReference type="Proteomes" id="UP000199345"/>
    </source>
</evidence>
<dbReference type="PIRSF" id="PIRSF000521">
    <property type="entry name" value="Transaminase_4ab_Lys_Orn"/>
    <property type="match status" value="1"/>
</dbReference>
<dbReference type="GO" id="GO:0003992">
    <property type="term" value="F:N2-acetyl-L-ornithine:2-oxoglutarate 5-aminotransferase activity"/>
    <property type="evidence" value="ECO:0007669"/>
    <property type="project" value="UniProtKB-UniRule"/>
</dbReference>
<dbReference type="EC" id="2.6.1.11" evidence="8"/>
<comment type="catalytic activity">
    <reaction evidence="7">
        <text>L-2,4-diaminobutanoate + 2-oxoglutarate = L-aspartate 4-semialdehyde + L-glutamate</text>
        <dbReference type="Rhea" id="RHEA:11160"/>
        <dbReference type="ChEBI" id="CHEBI:16810"/>
        <dbReference type="ChEBI" id="CHEBI:29985"/>
        <dbReference type="ChEBI" id="CHEBI:58761"/>
        <dbReference type="ChEBI" id="CHEBI:537519"/>
        <dbReference type="EC" id="2.6.1.76"/>
    </reaction>
</comment>
<dbReference type="Gene3D" id="3.90.1150.10">
    <property type="entry name" value="Aspartate Aminotransferase, domain 1"/>
    <property type="match status" value="1"/>
</dbReference>
<dbReference type="FunFam" id="3.40.640.10:FF:000004">
    <property type="entry name" value="Acetylornithine aminotransferase"/>
    <property type="match status" value="1"/>
</dbReference>
<dbReference type="EMBL" id="FOIA01000048">
    <property type="protein sequence ID" value="SET63586.1"/>
    <property type="molecule type" value="Genomic_DNA"/>
</dbReference>
<dbReference type="InterPro" id="IPR004636">
    <property type="entry name" value="AcOrn/SuccOrn_fam"/>
</dbReference>
<name>A0A1I0FZ75_9PROT</name>
<dbReference type="Gene3D" id="3.40.640.10">
    <property type="entry name" value="Type I PLP-dependent aspartate aminotransferase-like (Major domain)"/>
    <property type="match status" value="1"/>
</dbReference>
<dbReference type="InterPro" id="IPR049704">
    <property type="entry name" value="Aminotrans_3_PPA_site"/>
</dbReference>
<dbReference type="GO" id="GO:0045303">
    <property type="term" value="F:diaminobutyrate-2-oxoglutarate transaminase activity"/>
    <property type="evidence" value="ECO:0007669"/>
    <property type="project" value="UniProtKB-EC"/>
</dbReference>
<dbReference type="PANTHER" id="PTHR11986">
    <property type="entry name" value="AMINOTRANSFERASE CLASS III"/>
    <property type="match status" value="1"/>
</dbReference>
<evidence type="ECO:0000256" key="8">
    <source>
        <dbReference type="HAMAP-Rule" id="MF_01107"/>
    </source>
</evidence>
<dbReference type="GO" id="GO:0042802">
    <property type="term" value="F:identical protein binding"/>
    <property type="evidence" value="ECO:0007669"/>
    <property type="project" value="TreeGrafter"/>
</dbReference>
<evidence type="ECO:0000256" key="5">
    <source>
        <dbReference type="ARBA" id="ARBA00022679"/>
    </source>
</evidence>
<dbReference type="InterPro" id="IPR015422">
    <property type="entry name" value="PyrdxlP-dep_Trfase_small"/>
</dbReference>
<dbReference type="AlphaFoldDB" id="A0A1I0FZ75"/>
<feature type="binding site" evidence="8">
    <location>
        <begin position="221"/>
        <end position="224"/>
    </location>
    <ligand>
        <name>pyridoxal 5'-phosphate</name>
        <dbReference type="ChEBI" id="CHEBI:597326"/>
    </ligand>
</feature>
<dbReference type="UniPathway" id="UPA00068">
    <property type="reaction ID" value="UER00109"/>
</dbReference>
<dbReference type="GO" id="GO:0005737">
    <property type="term" value="C:cytoplasm"/>
    <property type="evidence" value="ECO:0007669"/>
    <property type="project" value="UniProtKB-SubCell"/>
</dbReference>
<evidence type="ECO:0000256" key="1">
    <source>
        <dbReference type="ARBA" id="ARBA00004946"/>
    </source>
</evidence>
<feature type="binding site" evidence="8">
    <location>
        <position position="278"/>
    </location>
    <ligand>
        <name>N(2)-acetyl-L-ornithine</name>
        <dbReference type="ChEBI" id="CHEBI:57805"/>
    </ligand>
</feature>
<evidence type="ECO:0000256" key="7">
    <source>
        <dbReference type="ARBA" id="ARBA00049111"/>
    </source>
</evidence>
<feature type="binding site" evidence="8">
    <location>
        <position position="279"/>
    </location>
    <ligand>
        <name>pyridoxal 5'-phosphate</name>
        <dbReference type="ChEBI" id="CHEBI:597326"/>
    </ligand>
</feature>
<dbReference type="CDD" id="cd00610">
    <property type="entry name" value="OAT_like"/>
    <property type="match status" value="1"/>
</dbReference>
<feature type="modified residue" description="N6-(pyridoxal phosphate)lysine" evidence="8">
    <location>
        <position position="250"/>
    </location>
</feature>
<dbReference type="NCBIfam" id="TIGR00707">
    <property type="entry name" value="argD"/>
    <property type="match status" value="1"/>
</dbReference>
<evidence type="ECO:0000313" key="9">
    <source>
        <dbReference type="EMBL" id="SET63586.1"/>
    </source>
</evidence>
<keyword evidence="5 8" id="KW-0808">Transferase</keyword>
<keyword evidence="2 8" id="KW-0055">Arginine biosynthesis</keyword>
<keyword evidence="3 8" id="KW-0032">Aminotransferase</keyword>
<dbReference type="GO" id="GO:0006526">
    <property type="term" value="P:L-arginine biosynthetic process"/>
    <property type="evidence" value="ECO:0007669"/>
    <property type="project" value="UniProtKB-UniRule"/>
</dbReference>
<keyword evidence="8" id="KW-0963">Cytoplasm</keyword>
<keyword evidence="4 8" id="KW-0028">Amino-acid biosynthesis</keyword>
<dbReference type="Proteomes" id="UP000199345">
    <property type="component" value="Unassembled WGS sequence"/>
</dbReference>
<gene>
    <name evidence="8" type="primary">argD</name>
    <name evidence="9" type="ORF">SAMN05216326_1486</name>
</gene>
<comment type="catalytic activity">
    <reaction evidence="8">
        <text>N(2)-acetyl-L-ornithine + 2-oxoglutarate = N-acetyl-L-glutamate 5-semialdehyde + L-glutamate</text>
        <dbReference type="Rhea" id="RHEA:18049"/>
        <dbReference type="ChEBI" id="CHEBI:16810"/>
        <dbReference type="ChEBI" id="CHEBI:29123"/>
        <dbReference type="ChEBI" id="CHEBI:29985"/>
        <dbReference type="ChEBI" id="CHEBI:57805"/>
        <dbReference type="EC" id="2.6.1.11"/>
    </reaction>
</comment>